<sequence length="223" mass="25493">MSKNEAKIIPGDLFFFQKKLPSSGDAYEKVNPKTIDDTEAEYYHVGIFLNEKTIIHVVRGKGVILQPFWEAVLITKPSKIEICRVKCSAEQRQTAVKFAYSEIGVAYNDLMSPNFVNSKHQKAYSCTQLICEAFSRSNIIFEQEPMNFKNKNGEFYGFFAKQFSALNLPIPQGQLGTYPSQFRRSKNLVMFKCFERDGDIIAENEVVAKEHYKNVEIISASKM</sequence>
<organism evidence="1 2">
    <name type="scientific">Panagrolaimus sp. ES5</name>
    <dbReference type="NCBI Taxonomy" id="591445"/>
    <lineage>
        <taxon>Eukaryota</taxon>
        <taxon>Metazoa</taxon>
        <taxon>Ecdysozoa</taxon>
        <taxon>Nematoda</taxon>
        <taxon>Chromadorea</taxon>
        <taxon>Rhabditida</taxon>
        <taxon>Tylenchina</taxon>
        <taxon>Panagrolaimomorpha</taxon>
        <taxon>Panagrolaimoidea</taxon>
        <taxon>Panagrolaimidae</taxon>
        <taxon>Panagrolaimus</taxon>
    </lineage>
</organism>
<protein>
    <submittedName>
        <fullName evidence="2">Permuted papain-like amidase YaeF/Yiix C92 family enzyme</fullName>
    </submittedName>
</protein>
<name>A0AC34GX45_9BILA</name>
<evidence type="ECO:0000313" key="2">
    <source>
        <dbReference type="WBParaSite" id="ES5_v2.g9577.t1"/>
    </source>
</evidence>
<proteinExistence type="predicted"/>
<evidence type="ECO:0000313" key="1">
    <source>
        <dbReference type="Proteomes" id="UP000887579"/>
    </source>
</evidence>
<reference evidence="2" key="1">
    <citation type="submission" date="2022-11" db="UniProtKB">
        <authorList>
            <consortium name="WormBaseParasite"/>
        </authorList>
    </citation>
    <scope>IDENTIFICATION</scope>
</reference>
<accession>A0AC34GX45</accession>
<dbReference type="Proteomes" id="UP000887579">
    <property type="component" value="Unplaced"/>
</dbReference>
<dbReference type="WBParaSite" id="ES5_v2.g9577.t1">
    <property type="protein sequence ID" value="ES5_v2.g9577.t1"/>
    <property type="gene ID" value="ES5_v2.g9577"/>
</dbReference>